<dbReference type="RefSeq" id="WP_028914346.1">
    <property type="nucleotide sequence ID" value="NZ_VLJS01000060.1"/>
</dbReference>
<dbReference type="Proteomes" id="UP000321583">
    <property type="component" value="Unassembled WGS sequence"/>
</dbReference>
<evidence type="ECO:0000313" key="1">
    <source>
        <dbReference type="EMBL" id="TWH09977.1"/>
    </source>
</evidence>
<protein>
    <submittedName>
        <fullName evidence="1">Uncharacterized protein</fullName>
    </submittedName>
</protein>
<evidence type="ECO:0000313" key="2">
    <source>
        <dbReference type="Proteomes" id="UP000321583"/>
    </source>
</evidence>
<comment type="caution">
    <text evidence="1">The sequence shown here is derived from an EMBL/GenBank/DDBJ whole genome shotgun (WGS) entry which is preliminary data.</text>
</comment>
<organism evidence="1 2">
    <name type="scientific">Pseudoxanthomonas taiwanensis J19</name>
    <dbReference type="NCBI Taxonomy" id="935569"/>
    <lineage>
        <taxon>Bacteria</taxon>
        <taxon>Pseudomonadati</taxon>
        <taxon>Pseudomonadota</taxon>
        <taxon>Gammaproteobacteria</taxon>
        <taxon>Lysobacterales</taxon>
        <taxon>Lysobacteraceae</taxon>
        <taxon>Pseudoxanthomonas</taxon>
    </lineage>
</organism>
<dbReference type="EMBL" id="VLJS01000060">
    <property type="protein sequence ID" value="TWH09977.1"/>
    <property type="molecule type" value="Genomic_DNA"/>
</dbReference>
<dbReference type="AlphaFoldDB" id="A0A562DKA2"/>
<sequence length="295" mass="31273">MADTVFRGVFALELAGGQAPGRAALSQEEAGTLAVAVGRDLARLVPDVASLDLVLAAAHFDPAEALRPGWSLHRRLEELHMRAPGRKQGPRVVAFGTDADGDVPLPLQADPALTGGGLRVLPFILAGEPQTLAVVAGALEESLLPQGMAGADTALLAQDGFRARIEHARYLSAHDLAAMMAMQYDNQGLSALWNLIEAALLAPGSEEWLDAGPEPLLRLADGEARMALFDPAGWCAHYHGGTPGEGECERLQRLYELFLARQRQLAAVLEAHGIPVLYVHANGQQDARALLSQAA</sequence>
<keyword evidence="2" id="KW-1185">Reference proteome</keyword>
<reference evidence="1 2" key="1">
    <citation type="submission" date="2019-07" db="EMBL/GenBank/DDBJ databases">
        <title>Genome sequencing of lignin-degrading bacterial isolates.</title>
        <authorList>
            <person name="Gladden J."/>
        </authorList>
    </citation>
    <scope>NUCLEOTIDE SEQUENCE [LARGE SCALE GENOMIC DNA]</scope>
    <source>
        <strain evidence="1 2">J19</strain>
    </source>
</reference>
<accession>A0A562DKA2</accession>
<gene>
    <name evidence="1" type="ORF">L613_003100000030</name>
</gene>
<proteinExistence type="predicted"/>
<dbReference type="OrthoDB" id="6194710at2"/>
<name>A0A562DKA2_9GAMM</name>